<evidence type="ECO:0000313" key="3">
    <source>
        <dbReference type="EMBL" id="KAJ8777756.1"/>
    </source>
</evidence>
<organism evidence="3 4">
    <name type="scientific">Eschrichtius robustus</name>
    <name type="common">California gray whale</name>
    <name type="synonym">Eschrichtius gibbosus</name>
    <dbReference type="NCBI Taxonomy" id="9764"/>
    <lineage>
        <taxon>Eukaryota</taxon>
        <taxon>Metazoa</taxon>
        <taxon>Chordata</taxon>
        <taxon>Craniata</taxon>
        <taxon>Vertebrata</taxon>
        <taxon>Euteleostomi</taxon>
        <taxon>Mammalia</taxon>
        <taxon>Eutheria</taxon>
        <taxon>Laurasiatheria</taxon>
        <taxon>Artiodactyla</taxon>
        <taxon>Whippomorpha</taxon>
        <taxon>Cetacea</taxon>
        <taxon>Mysticeti</taxon>
        <taxon>Eschrichtiidae</taxon>
        <taxon>Eschrichtius</taxon>
    </lineage>
</organism>
<sequence>MLQVPLRQKDPEKQPPQKKKAEKPAVPETAGIKLPDFKPAGFSPRSQQVKLPRCGPEYRGPGTGAGCGAEPDTGGGAGAHALRAEDELVRLNEPRQVCANCEDELQVLRSLHEALVGAGCWEAATPASSRPRCRTRPRP</sequence>
<dbReference type="EMBL" id="JAIQCJ010002298">
    <property type="protein sequence ID" value="KAJ8777756.1"/>
    <property type="molecule type" value="Genomic_DNA"/>
</dbReference>
<gene>
    <name evidence="3" type="ORF">J1605_001215</name>
</gene>
<proteinExistence type="predicted"/>
<evidence type="ECO:0000256" key="1">
    <source>
        <dbReference type="SAM" id="MobiDB-lite"/>
    </source>
</evidence>
<name>A0AB34GFZ8_ESCRO</name>
<dbReference type="GO" id="GO:0005634">
    <property type="term" value="C:nucleus"/>
    <property type="evidence" value="ECO:0007669"/>
    <property type="project" value="InterPro"/>
</dbReference>
<reference evidence="3 4" key="1">
    <citation type="submission" date="2022-11" db="EMBL/GenBank/DDBJ databases">
        <title>Whole genome sequence of Eschrichtius robustus ER-17-0199.</title>
        <authorList>
            <person name="Bruniche-Olsen A."/>
            <person name="Black A.N."/>
            <person name="Fields C.J."/>
            <person name="Walden K."/>
            <person name="Dewoody J.A."/>
        </authorList>
    </citation>
    <scope>NUCLEOTIDE SEQUENCE [LARGE SCALE GENOMIC DNA]</scope>
    <source>
        <strain evidence="3">ER-17-0199</strain>
        <tissue evidence="3">Blubber</tissue>
    </source>
</reference>
<keyword evidence="4" id="KW-1185">Reference proteome</keyword>
<evidence type="ECO:0000313" key="4">
    <source>
        <dbReference type="Proteomes" id="UP001159641"/>
    </source>
</evidence>
<feature type="domain" description="DNA methyltransferase 1-associated 1" evidence="2">
    <location>
        <begin position="9"/>
        <end position="53"/>
    </location>
</feature>
<feature type="compositionally biased region" description="Gly residues" evidence="1">
    <location>
        <begin position="61"/>
        <end position="78"/>
    </location>
</feature>
<comment type="caution">
    <text evidence="3">The sequence shown here is derived from an EMBL/GenBank/DDBJ whole genome shotgun (WGS) entry which is preliminary data.</text>
</comment>
<dbReference type="GO" id="GO:0045892">
    <property type="term" value="P:negative regulation of DNA-templated transcription"/>
    <property type="evidence" value="ECO:0007669"/>
    <property type="project" value="InterPro"/>
</dbReference>
<evidence type="ECO:0000259" key="2">
    <source>
        <dbReference type="Pfam" id="PF05499"/>
    </source>
</evidence>
<dbReference type="AlphaFoldDB" id="A0AB34GFZ8"/>
<protein>
    <recommendedName>
        <fullName evidence="2">DNA methyltransferase 1-associated 1 domain-containing protein</fullName>
    </recommendedName>
</protein>
<feature type="region of interest" description="Disordered" evidence="1">
    <location>
        <begin position="1"/>
        <end position="78"/>
    </location>
</feature>
<dbReference type="Pfam" id="PF05499">
    <property type="entry name" value="DMAP1"/>
    <property type="match status" value="1"/>
</dbReference>
<dbReference type="Proteomes" id="UP001159641">
    <property type="component" value="Unassembled WGS sequence"/>
</dbReference>
<accession>A0AB34GFZ8</accession>
<dbReference type="InterPro" id="IPR008468">
    <property type="entry name" value="DMAP1"/>
</dbReference>